<comment type="caution">
    <text evidence="1">The sequence shown here is derived from an EMBL/GenBank/DDBJ whole genome shotgun (WGS) entry which is preliminary data.</text>
</comment>
<organism evidence="1">
    <name type="scientific">bioreactor metagenome</name>
    <dbReference type="NCBI Taxonomy" id="1076179"/>
    <lineage>
        <taxon>unclassified sequences</taxon>
        <taxon>metagenomes</taxon>
        <taxon>ecological metagenomes</taxon>
    </lineage>
</organism>
<gene>
    <name evidence="1" type="ORF">SDC9_125178</name>
</gene>
<dbReference type="AlphaFoldDB" id="A0A645CMN5"/>
<sequence>MAFCSSFFILNSLPNFNKNTNIVISNIPLNTLLIVTLHHTPFSPSISGLDKIYANGTLAPVKIMLIIDGIYVLPRPLNAPIVIISIHINS</sequence>
<dbReference type="EMBL" id="VSSQ01028440">
    <property type="protein sequence ID" value="MPM78167.1"/>
    <property type="molecule type" value="Genomic_DNA"/>
</dbReference>
<protein>
    <submittedName>
        <fullName evidence="1">Uncharacterized protein</fullName>
    </submittedName>
</protein>
<evidence type="ECO:0000313" key="1">
    <source>
        <dbReference type="EMBL" id="MPM78167.1"/>
    </source>
</evidence>
<reference evidence="1" key="1">
    <citation type="submission" date="2019-08" db="EMBL/GenBank/DDBJ databases">
        <authorList>
            <person name="Kucharzyk K."/>
            <person name="Murdoch R.W."/>
            <person name="Higgins S."/>
            <person name="Loffler F."/>
        </authorList>
    </citation>
    <scope>NUCLEOTIDE SEQUENCE</scope>
</reference>
<accession>A0A645CMN5</accession>
<name>A0A645CMN5_9ZZZZ</name>
<proteinExistence type="predicted"/>